<evidence type="ECO:0000256" key="2">
    <source>
        <dbReference type="ARBA" id="ARBA00023125"/>
    </source>
</evidence>
<evidence type="ECO:0000256" key="3">
    <source>
        <dbReference type="ARBA" id="ARBA00023163"/>
    </source>
</evidence>
<dbReference type="SMART" id="SM00342">
    <property type="entry name" value="HTH_ARAC"/>
    <property type="match status" value="1"/>
</dbReference>
<feature type="domain" description="HTH araC/xylS-type" evidence="4">
    <location>
        <begin position="10"/>
        <end position="108"/>
    </location>
</feature>
<dbReference type="RefSeq" id="WP_091242925.1">
    <property type="nucleotide sequence ID" value="NZ_FMCU01000004.1"/>
</dbReference>
<dbReference type="InterPro" id="IPR009057">
    <property type="entry name" value="Homeodomain-like_sf"/>
</dbReference>
<protein>
    <submittedName>
        <fullName evidence="5">AraC-type DNA-binding protein</fullName>
    </submittedName>
</protein>
<dbReference type="InterPro" id="IPR050204">
    <property type="entry name" value="AraC_XylS_family_regulators"/>
</dbReference>
<accession>A0A1C4X0D4</accession>
<evidence type="ECO:0000313" key="6">
    <source>
        <dbReference type="Proteomes" id="UP000198797"/>
    </source>
</evidence>
<keyword evidence="2 5" id="KW-0238">DNA-binding</keyword>
<dbReference type="Gene3D" id="1.10.10.60">
    <property type="entry name" value="Homeodomain-like"/>
    <property type="match status" value="2"/>
</dbReference>
<dbReference type="GO" id="GO:0003700">
    <property type="term" value="F:DNA-binding transcription factor activity"/>
    <property type="evidence" value="ECO:0007669"/>
    <property type="project" value="InterPro"/>
</dbReference>
<dbReference type="EMBL" id="FMCU01000004">
    <property type="protein sequence ID" value="SCF01910.1"/>
    <property type="molecule type" value="Genomic_DNA"/>
</dbReference>
<dbReference type="PROSITE" id="PS01124">
    <property type="entry name" value="HTH_ARAC_FAMILY_2"/>
    <property type="match status" value="1"/>
</dbReference>
<dbReference type="STRING" id="121616.GA0070216_10450"/>
<dbReference type="GO" id="GO:0043565">
    <property type="term" value="F:sequence-specific DNA binding"/>
    <property type="evidence" value="ECO:0007669"/>
    <property type="project" value="InterPro"/>
</dbReference>
<dbReference type="InterPro" id="IPR018060">
    <property type="entry name" value="HTH_AraC"/>
</dbReference>
<gene>
    <name evidence="5" type="ORF">GA0070216_10450</name>
</gene>
<organism evidence="5 6">
    <name type="scientific">Micromonospora matsumotoense</name>
    <dbReference type="NCBI Taxonomy" id="121616"/>
    <lineage>
        <taxon>Bacteria</taxon>
        <taxon>Bacillati</taxon>
        <taxon>Actinomycetota</taxon>
        <taxon>Actinomycetes</taxon>
        <taxon>Micromonosporales</taxon>
        <taxon>Micromonosporaceae</taxon>
        <taxon>Micromonospora</taxon>
    </lineage>
</organism>
<keyword evidence="1" id="KW-0805">Transcription regulation</keyword>
<sequence>MEDHSSRAVRRVIAEMHQNLGKQFSVDEMARTALLSKYHFCRVFHRVTGVSPGRFLSAIRFQRAKHLLLATSWTVTDISHQVGYTSVGTFSARFSSSVGLSPSTFRRLGRTLGRELPYRPPCPSRPDPAEATGPTVRGQIRALPGEAPDWIFVGLFPERIQQGKPVSSTVLPGPGPYLLGPVPPGTWFVLAHAVHRRRSATGARPLLVGHHGPVTVGCPSRSIRADLTLRPMRTFDPPVVHAAGLPPLLRTG</sequence>
<dbReference type="Proteomes" id="UP000198797">
    <property type="component" value="Unassembled WGS sequence"/>
</dbReference>
<keyword evidence="6" id="KW-1185">Reference proteome</keyword>
<dbReference type="PANTHER" id="PTHR46796">
    <property type="entry name" value="HTH-TYPE TRANSCRIPTIONAL ACTIVATOR RHAS-RELATED"/>
    <property type="match status" value="1"/>
</dbReference>
<proteinExistence type="predicted"/>
<dbReference type="OrthoDB" id="9816011at2"/>
<name>A0A1C4X0D4_9ACTN</name>
<evidence type="ECO:0000256" key="1">
    <source>
        <dbReference type="ARBA" id="ARBA00023015"/>
    </source>
</evidence>
<dbReference type="PRINTS" id="PR00032">
    <property type="entry name" value="HTHARAC"/>
</dbReference>
<dbReference type="AlphaFoldDB" id="A0A1C4X0D4"/>
<reference evidence="6" key="1">
    <citation type="submission" date="2016-06" db="EMBL/GenBank/DDBJ databases">
        <authorList>
            <person name="Varghese N."/>
            <person name="Submissions Spin"/>
        </authorList>
    </citation>
    <scope>NUCLEOTIDE SEQUENCE [LARGE SCALE GENOMIC DNA]</scope>
    <source>
        <strain evidence="6">DSM 44100</strain>
    </source>
</reference>
<keyword evidence="3" id="KW-0804">Transcription</keyword>
<evidence type="ECO:0000313" key="5">
    <source>
        <dbReference type="EMBL" id="SCF01910.1"/>
    </source>
</evidence>
<dbReference type="InterPro" id="IPR020449">
    <property type="entry name" value="Tscrpt_reg_AraC-type_HTH"/>
</dbReference>
<evidence type="ECO:0000259" key="4">
    <source>
        <dbReference type="PROSITE" id="PS01124"/>
    </source>
</evidence>
<dbReference type="SUPFAM" id="SSF46689">
    <property type="entry name" value="Homeodomain-like"/>
    <property type="match status" value="2"/>
</dbReference>
<dbReference type="Pfam" id="PF12833">
    <property type="entry name" value="HTH_18"/>
    <property type="match status" value="1"/>
</dbReference>